<proteinExistence type="predicted"/>
<dbReference type="AlphaFoldDB" id="A0A9X1NF45"/>
<dbReference type="Proteomes" id="UP001138997">
    <property type="component" value="Unassembled WGS sequence"/>
</dbReference>
<accession>A0A9X1NF45</accession>
<sequence length="66" mass="6824">MSQNTGSQPGPYSPFVVNLAWLAVVVGVVGNAVASFAADAIVVQLALSSLTAVGIGTLVLNWLRRR</sequence>
<name>A0A9X1NF45_9ACTN</name>
<organism evidence="2 3">
    <name type="scientific">Kineosporia babensis</name>
    <dbReference type="NCBI Taxonomy" id="499548"/>
    <lineage>
        <taxon>Bacteria</taxon>
        <taxon>Bacillati</taxon>
        <taxon>Actinomycetota</taxon>
        <taxon>Actinomycetes</taxon>
        <taxon>Kineosporiales</taxon>
        <taxon>Kineosporiaceae</taxon>
        <taxon>Kineosporia</taxon>
    </lineage>
</organism>
<dbReference type="EMBL" id="JAJOMB010000008">
    <property type="protein sequence ID" value="MCD5312646.1"/>
    <property type="molecule type" value="Genomic_DNA"/>
</dbReference>
<evidence type="ECO:0000313" key="3">
    <source>
        <dbReference type="Proteomes" id="UP001138997"/>
    </source>
</evidence>
<protein>
    <submittedName>
        <fullName evidence="2">Uncharacterized protein</fullName>
    </submittedName>
</protein>
<keyword evidence="1" id="KW-1133">Transmembrane helix</keyword>
<feature type="transmembrane region" description="Helical" evidence="1">
    <location>
        <begin position="12"/>
        <end position="34"/>
    </location>
</feature>
<keyword evidence="1" id="KW-0472">Membrane</keyword>
<gene>
    <name evidence="2" type="ORF">LR394_17195</name>
</gene>
<feature type="transmembrane region" description="Helical" evidence="1">
    <location>
        <begin position="40"/>
        <end position="63"/>
    </location>
</feature>
<reference evidence="2" key="1">
    <citation type="submission" date="2021-11" db="EMBL/GenBank/DDBJ databases">
        <title>Streptomyces corallinus and Kineosporia corallina sp. nov., two new coral-derived marine actinobacteria.</title>
        <authorList>
            <person name="Buangrab K."/>
            <person name="Sutthacheep M."/>
            <person name="Yeemin T."/>
            <person name="Harunari E."/>
            <person name="Igarashi Y."/>
            <person name="Sripreechasak P."/>
            <person name="Kanchanasin P."/>
            <person name="Tanasupawat S."/>
            <person name="Phongsopitanun W."/>
        </authorList>
    </citation>
    <scope>NUCLEOTIDE SEQUENCE</scope>
    <source>
        <strain evidence="2">JCM 31032</strain>
    </source>
</reference>
<dbReference type="RefSeq" id="WP_231443080.1">
    <property type="nucleotide sequence ID" value="NZ_JAJOMB010000008.1"/>
</dbReference>
<comment type="caution">
    <text evidence="2">The sequence shown here is derived from an EMBL/GenBank/DDBJ whole genome shotgun (WGS) entry which is preliminary data.</text>
</comment>
<evidence type="ECO:0000313" key="2">
    <source>
        <dbReference type="EMBL" id="MCD5312646.1"/>
    </source>
</evidence>
<evidence type="ECO:0000256" key="1">
    <source>
        <dbReference type="SAM" id="Phobius"/>
    </source>
</evidence>
<keyword evidence="3" id="KW-1185">Reference proteome</keyword>
<keyword evidence="1" id="KW-0812">Transmembrane</keyword>